<dbReference type="EMBL" id="HBFS01000545">
    <property type="protein sequence ID" value="CAD8907153.1"/>
    <property type="molecule type" value="Transcribed_RNA"/>
</dbReference>
<accession>A0A7S1C1N7</accession>
<reference evidence="1" key="1">
    <citation type="submission" date="2021-01" db="EMBL/GenBank/DDBJ databases">
        <authorList>
            <person name="Corre E."/>
            <person name="Pelletier E."/>
            <person name="Niang G."/>
            <person name="Scheremetjew M."/>
            <person name="Finn R."/>
            <person name="Kale V."/>
            <person name="Holt S."/>
            <person name="Cochrane G."/>
            <person name="Meng A."/>
            <person name="Brown T."/>
            <person name="Cohen L."/>
        </authorList>
    </citation>
    <scope>NUCLEOTIDE SEQUENCE</scope>
    <source>
        <strain evidence="1">Ms1</strain>
    </source>
</reference>
<gene>
    <name evidence="1" type="ORF">BSP0115_LOCUS347</name>
</gene>
<protein>
    <submittedName>
        <fullName evidence="1">Uncharacterized protein</fullName>
    </submittedName>
</protein>
<proteinExistence type="predicted"/>
<organism evidence="1">
    <name type="scientific">Bicosoecida sp. CB-2014</name>
    <dbReference type="NCBI Taxonomy" id="1486930"/>
    <lineage>
        <taxon>Eukaryota</taxon>
        <taxon>Sar</taxon>
        <taxon>Stramenopiles</taxon>
        <taxon>Bigyra</taxon>
        <taxon>Opalozoa</taxon>
        <taxon>Bicosoecida</taxon>
    </lineage>
</organism>
<name>A0A7S1C1N7_9STRA</name>
<evidence type="ECO:0000313" key="1">
    <source>
        <dbReference type="EMBL" id="CAD8907153.1"/>
    </source>
</evidence>
<sequence>MAAAAAAAAATDAGGVGKSQHDNMLYFDSNATVAIAFDMTAHTITGGQPWGGVTASGAAMDVKAGRHGSAGPAAAFADDISLFSALATDKIFASMPKDLNFEVEGTLTVTFAGDAAPRVCDAVRIGQGHYLFTNNWWLGGPHVVGLNLGQSFRHVMCSGGNVEVHTTGKSDHFYVLPA</sequence>
<dbReference type="AlphaFoldDB" id="A0A7S1C1N7"/>